<dbReference type="AlphaFoldDB" id="A0A2W1KSS6"/>
<evidence type="ECO:0000313" key="2">
    <source>
        <dbReference type="EMBL" id="PZD82371.1"/>
    </source>
</evidence>
<evidence type="ECO:0000256" key="1">
    <source>
        <dbReference type="SAM" id="MobiDB-lite"/>
    </source>
</evidence>
<gene>
    <name evidence="2" type="ORF">DN052_04965</name>
</gene>
<accession>A0A2W1KSS6</accession>
<protein>
    <submittedName>
        <fullName evidence="2">Uncharacterized protein</fullName>
    </submittedName>
</protein>
<name>A0A2W1KSS6_ACIFR</name>
<sequence length="113" mass="11024">MPEAGPPEAGAEEGKASCGTASLAAKTAAPEANPSRSPKPDVTPTACGTCPFAQAKVASAEVLLSTFGADPLHVSTIACGGVYCSAALAARGAAQVASTAACKAASFRRLFIA</sequence>
<organism evidence="2 3">
    <name type="scientific">Acidithiobacillus ferrooxidans</name>
    <name type="common">Thiobacillus ferrooxidans</name>
    <dbReference type="NCBI Taxonomy" id="920"/>
    <lineage>
        <taxon>Bacteria</taxon>
        <taxon>Pseudomonadati</taxon>
        <taxon>Pseudomonadota</taxon>
        <taxon>Acidithiobacillia</taxon>
        <taxon>Acidithiobacillales</taxon>
        <taxon>Acidithiobacillaceae</taxon>
        <taxon>Acidithiobacillus</taxon>
    </lineage>
</organism>
<proteinExistence type="predicted"/>
<dbReference type="EMBL" id="QKQP01000001">
    <property type="protein sequence ID" value="PZD82371.1"/>
    <property type="molecule type" value="Genomic_DNA"/>
</dbReference>
<feature type="region of interest" description="Disordered" evidence="1">
    <location>
        <begin position="1"/>
        <end position="43"/>
    </location>
</feature>
<comment type="caution">
    <text evidence="2">The sequence shown here is derived from an EMBL/GenBank/DDBJ whole genome shotgun (WGS) entry which is preliminary data.</text>
</comment>
<dbReference type="Proteomes" id="UP000248886">
    <property type="component" value="Unassembled WGS sequence"/>
</dbReference>
<evidence type="ECO:0000313" key="3">
    <source>
        <dbReference type="Proteomes" id="UP000248886"/>
    </source>
</evidence>
<reference evidence="2 3" key="1">
    <citation type="submission" date="2018-06" db="EMBL/GenBank/DDBJ databases">
        <title>Draft sequence of Acidithiobacillus ferrooxidans CCM 4253.</title>
        <authorList>
            <person name="Moya-Beltran A."/>
            <person name="Castro M."/>
            <person name="Covarrubias P.C."/>
            <person name="Issotta F."/>
            <person name="Janiczek O."/>
            <person name="Mandl M."/>
            <person name="Kucera J."/>
            <person name="Quatrini R."/>
        </authorList>
    </citation>
    <scope>NUCLEOTIDE SEQUENCE [LARGE SCALE GENOMIC DNA]</scope>
    <source>
        <strain evidence="2 3">CCM 4253</strain>
    </source>
</reference>